<comment type="subcellular location">
    <subcellularLocation>
        <location evidence="1">Membrane</location>
        <topology evidence="1">Single-pass membrane protein</topology>
    </subcellularLocation>
</comment>
<evidence type="ECO:0000256" key="3">
    <source>
        <dbReference type="ARBA" id="ARBA00022723"/>
    </source>
</evidence>
<dbReference type="GO" id="GO:0007009">
    <property type="term" value="P:plasma membrane organization"/>
    <property type="evidence" value="ECO:0007669"/>
    <property type="project" value="TreeGrafter"/>
</dbReference>
<dbReference type="CDD" id="cd04037">
    <property type="entry name" value="C2E_Ferlin"/>
    <property type="match status" value="1"/>
</dbReference>
<dbReference type="InterPro" id="IPR037725">
    <property type="entry name" value="C2F_Ferlin"/>
</dbReference>
<dbReference type="InterPro" id="IPR037723">
    <property type="entry name" value="C2D_Ferlin"/>
</dbReference>
<dbReference type="Pfam" id="PF16165">
    <property type="entry name" value="Ferlin_C"/>
    <property type="match status" value="1"/>
</dbReference>
<dbReference type="GeneTree" id="ENSGT00940000160586"/>
<evidence type="ECO:0000313" key="10">
    <source>
        <dbReference type="Ensembl" id="ENSCMIP00000034884.1"/>
    </source>
</evidence>
<evidence type="ECO:0000256" key="5">
    <source>
        <dbReference type="ARBA" id="ARBA00022837"/>
    </source>
</evidence>
<accession>A0A4W3IWC4</accession>
<dbReference type="InterPro" id="IPR037722">
    <property type="entry name" value="C2C_Ferlin"/>
</dbReference>
<name>A0A4W3IWC4_CALMI</name>
<dbReference type="SUPFAM" id="SSF49562">
    <property type="entry name" value="C2 domain (Calcium/lipid-binding domain, CaLB)"/>
    <property type="match status" value="6"/>
</dbReference>
<dbReference type="SMART" id="SM01202">
    <property type="entry name" value="FerI"/>
    <property type="match status" value="1"/>
</dbReference>
<protein>
    <submittedName>
        <fullName evidence="10">Fer-1-like protein 6</fullName>
    </submittedName>
</protein>
<dbReference type="InterPro" id="IPR000008">
    <property type="entry name" value="C2_dom"/>
</dbReference>
<keyword evidence="11" id="KW-1185">Reference proteome</keyword>
<evidence type="ECO:0000256" key="1">
    <source>
        <dbReference type="ARBA" id="ARBA00004167"/>
    </source>
</evidence>
<sequence length="1488" mass="170433">PQNFQMSITVHEARQLPGINIDPVVYLEIDGKKKNTSIQKSTNCPSFNQVIMNANKIPFKKTLIGTFKIDVATIYNQPDHMFHHKWAILTDLQDIKAAIRGYVKCDVAVLQKGDTVESSSGSGSFSNYIERNLMLPKGIPAERCWSLWSIKIYKAEGLPKMNSGIIAKLIGNNMVLIDPKVCVIFVDQQVNSTSVMRCTTNPAWNEKITFMQLFPPLCRRIKIQVQDEASIGDTVLATHFLTLNQISDDGPEGFLPTFGPSWVNLYGSAQNFTVRDEQQNVNEGLGKGTYYRGRLLLALEVRTLRTSTSKNKLKKSKNLFGKIRKKSKHKLKAIQATEDENDIENQEQPTSDFMGSKKEFLLFVTFLEGTMIDKSLGSKPISFEVSIGKTSTKATVSIMPLINLVLVSHNVMQSNLHILFCSFFYCIPYRDEKPCVSVWSFWEDHCWRLHVSNAIKQIAEVLVSWYFNLLSPQITIPHVFIWMLSGGKRIAYTCVHTQDIIYSISQFERGKHCGRPQTLFLKMPGVQRTMLVRLEVCMWFGAATKITNCLNSLPAGYKPIYEEMADIGSTARSKVPLLQSFFQLRAHMYQARSLLAADETGLSDPFARVTFSTYCQSTKIFNETCSPRWEETLLFDDILIEGSREEFQKHPIAVSIEVFDHDRFGSPEFLGQCFAIPTVTLEKDEYKQPTLQIFDIWRGSKPAGELLAAFELIELDYSTFDHRFNIPFEIRPVLKTHKIEVLFWGLRDMQKIGFLSIDQPMVTVECAGQRLESCAIHNYKQKPNFQRMLGSFKVDIPEDTELHPPLSILVTEQRRFGGVALLGTCTVGSLVRFIHGLKKSIKKKSEMKPRPTLIPQCKYQICNKISAQFHTIAVLRESFFSVLFYHIFLQLCISVLRFFIQFILGKVALNFKTFENPNGRNCSQIYGRELEKEFDQFEDWLCIFPLCKGKASLDDDDSVNRITGKFKGSFCLYPDSDSEEGSEYKIMRGILTNTPVKVLVRVYVIEATHLAPADPDGKVDPYLTITLGNNVISTKERYIPKQLNPVFGECFEMTANFPLETELTVTLMDYDTLTSDDLIGQTKIDLENRFYTKHYALCGLQQMYNISGYNAWRDAQVPSQVLIKLCKEYNLSDPLYTDNEVKIKITAEKLFIDLFLHVLFQETALYVLHNWQDMPVVGIELVPEHVEIRALHNPEKPGLDQGKLHMWVDMFPKDLPPPSPIDVSPRKPLSYELRIIIWNTEDVILDDVNPITQQKSSDIYVKGWIKTLDKDKQETDVHFNSFTGEGNFNWRFIYRFDFLPTEKLIVYKKKDSIFSLDETEYCVPPVLTLQVWDYDLISANDFLGYIEFDLTKMVPGAKNARQCRLSMAMENTHQTISILKKRRDRGWWPFIKIQPGKVEAEFELLTLEEADKNPAGLGRKEPNPLDKPNRPNVALTWIFNNLKALYFSLWRNYKYFIIGAVILLLVLLFLALLIYTLPGSIANKFING</sequence>
<dbReference type="InterPro" id="IPR035892">
    <property type="entry name" value="C2_domain_sf"/>
</dbReference>
<dbReference type="PROSITE" id="PS50004">
    <property type="entry name" value="C2"/>
    <property type="match status" value="5"/>
</dbReference>
<evidence type="ECO:0000256" key="8">
    <source>
        <dbReference type="SAM" id="Phobius"/>
    </source>
</evidence>
<dbReference type="GO" id="GO:0016020">
    <property type="term" value="C:membrane"/>
    <property type="evidence" value="ECO:0007669"/>
    <property type="project" value="UniProtKB-SubCell"/>
</dbReference>
<dbReference type="Pfam" id="PF08150">
    <property type="entry name" value="FerB"/>
    <property type="match status" value="1"/>
</dbReference>
<dbReference type="Pfam" id="PF00168">
    <property type="entry name" value="C2"/>
    <property type="match status" value="5"/>
</dbReference>
<keyword evidence="3" id="KW-0479">Metal-binding</keyword>
<dbReference type="GO" id="GO:0046872">
    <property type="term" value="F:metal ion binding"/>
    <property type="evidence" value="ECO:0007669"/>
    <property type="project" value="UniProtKB-KW"/>
</dbReference>
<keyword evidence="6 8" id="KW-1133">Transmembrane helix</keyword>
<feature type="domain" description="C2" evidence="9">
    <location>
        <begin position="125"/>
        <end position="257"/>
    </location>
</feature>
<feature type="transmembrane region" description="Helical" evidence="8">
    <location>
        <begin position="816"/>
        <end position="834"/>
    </location>
</feature>
<evidence type="ECO:0000256" key="2">
    <source>
        <dbReference type="ARBA" id="ARBA00022692"/>
    </source>
</evidence>
<organism evidence="10 11">
    <name type="scientific">Callorhinchus milii</name>
    <name type="common">Ghost shark</name>
    <dbReference type="NCBI Taxonomy" id="7868"/>
    <lineage>
        <taxon>Eukaryota</taxon>
        <taxon>Metazoa</taxon>
        <taxon>Chordata</taxon>
        <taxon>Craniata</taxon>
        <taxon>Vertebrata</taxon>
        <taxon>Chondrichthyes</taxon>
        <taxon>Holocephali</taxon>
        <taxon>Chimaeriformes</taxon>
        <taxon>Callorhinchidae</taxon>
        <taxon>Callorhinchus</taxon>
    </lineage>
</organism>
<feature type="transmembrane region" description="Helical" evidence="8">
    <location>
        <begin position="882"/>
        <end position="904"/>
    </location>
</feature>
<keyword evidence="4" id="KW-0677">Repeat</keyword>
<dbReference type="InterPro" id="IPR012968">
    <property type="entry name" value="FerIin_dom"/>
</dbReference>
<dbReference type="InterPro" id="IPR037721">
    <property type="entry name" value="Ferlin"/>
</dbReference>
<dbReference type="PANTHER" id="PTHR12546">
    <property type="entry name" value="FER-1-LIKE"/>
    <property type="match status" value="1"/>
</dbReference>
<dbReference type="CDD" id="cd04018">
    <property type="entry name" value="C2C_Ferlin"/>
    <property type="match status" value="1"/>
</dbReference>
<evidence type="ECO:0000259" key="9">
    <source>
        <dbReference type="PROSITE" id="PS50004"/>
    </source>
</evidence>
<keyword evidence="5" id="KW-0106">Calcium</keyword>
<reference evidence="11" key="1">
    <citation type="journal article" date="2006" name="Science">
        <title>Ancient noncoding elements conserved in the human genome.</title>
        <authorList>
            <person name="Venkatesh B."/>
            <person name="Kirkness E.F."/>
            <person name="Loh Y.H."/>
            <person name="Halpern A.L."/>
            <person name="Lee A.P."/>
            <person name="Johnson J."/>
            <person name="Dandona N."/>
            <person name="Viswanathan L.D."/>
            <person name="Tay A."/>
            <person name="Venter J.C."/>
            <person name="Strausberg R.L."/>
            <person name="Brenner S."/>
        </authorList>
    </citation>
    <scope>NUCLEOTIDE SEQUENCE [LARGE SCALE GENOMIC DNA]</scope>
</reference>
<evidence type="ECO:0000256" key="4">
    <source>
        <dbReference type="ARBA" id="ARBA00022737"/>
    </source>
</evidence>
<dbReference type="CDD" id="cd04017">
    <property type="entry name" value="C2D_Ferlin"/>
    <property type="match status" value="1"/>
</dbReference>
<dbReference type="InterPro" id="IPR037724">
    <property type="entry name" value="C2E_Ferlin"/>
</dbReference>
<keyword evidence="7 8" id="KW-0472">Membrane</keyword>
<dbReference type="Proteomes" id="UP000314986">
    <property type="component" value="Unassembled WGS sequence"/>
</dbReference>
<dbReference type="InterPro" id="IPR055072">
    <property type="entry name" value="Ferlin_DSRM"/>
</dbReference>
<reference evidence="11" key="2">
    <citation type="journal article" date="2007" name="PLoS Biol.">
        <title>Survey sequencing and comparative analysis of the elephant shark (Callorhinchus milii) genome.</title>
        <authorList>
            <person name="Venkatesh B."/>
            <person name="Kirkness E.F."/>
            <person name="Loh Y.H."/>
            <person name="Halpern A.L."/>
            <person name="Lee A.P."/>
            <person name="Johnson J."/>
            <person name="Dandona N."/>
            <person name="Viswanathan L.D."/>
            <person name="Tay A."/>
            <person name="Venter J.C."/>
            <person name="Strausberg R.L."/>
            <person name="Brenner S."/>
        </authorList>
    </citation>
    <scope>NUCLEOTIDE SEQUENCE [LARGE SCALE GENOMIC DNA]</scope>
</reference>
<evidence type="ECO:0000256" key="6">
    <source>
        <dbReference type="ARBA" id="ARBA00022989"/>
    </source>
</evidence>
<dbReference type="SMART" id="SM00239">
    <property type="entry name" value="C2"/>
    <property type="match status" value="5"/>
</dbReference>
<evidence type="ECO:0000256" key="7">
    <source>
        <dbReference type="ARBA" id="ARBA00023136"/>
    </source>
</evidence>
<reference evidence="11" key="3">
    <citation type="journal article" date="2014" name="Nature">
        <title>Elephant shark genome provides unique insights into gnathostome evolution.</title>
        <authorList>
            <consortium name="International Elephant Shark Genome Sequencing Consortium"/>
            <person name="Venkatesh B."/>
            <person name="Lee A.P."/>
            <person name="Ravi V."/>
            <person name="Maurya A.K."/>
            <person name="Lian M.M."/>
            <person name="Swann J.B."/>
            <person name="Ohta Y."/>
            <person name="Flajnik M.F."/>
            <person name="Sutoh Y."/>
            <person name="Kasahara M."/>
            <person name="Hoon S."/>
            <person name="Gangu V."/>
            <person name="Roy S.W."/>
            <person name="Irimia M."/>
            <person name="Korzh V."/>
            <person name="Kondrychyn I."/>
            <person name="Lim Z.W."/>
            <person name="Tay B.H."/>
            <person name="Tohari S."/>
            <person name="Kong K.W."/>
            <person name="Ho S."/>
            <person name="Lorente-Galdos B."/>
            <person name="Quilez J."/>
            <person name="Marques-Bonet T."/>
            <person name="Raney B.J."/>
            <person name="Ingham P.W."/>
            <person name="Tay A."/>
            <person name="Hillier L.W."/>
            <person name="Minx P."/>
            <person name="Boehm T."/>
            <person name="Wilson R.K."/>
            <person name="Brenner S."/>
            <person name="Warren W.C."/>
        </authorList>
    </citation>
    <scope>NUCLEOTIDE SEQUENCE [LARGE SCALE GENOMIC DNA]</scope>
</reference>
<dbReference type="InterPro" id="IPR032362">
    <property type="entry name" value="Ferlin_C"/>
</dbReference>
<evidence type="ECO:0000313" key="11">
    <source>
        <dbReference type="Proteomes" id="UP000314986"/>
    </source>
</evidence>
<dbReference type="CDD" id="cd08374">
    <property type="entry name" value="C2F_Ferlin"/>
    <property type="match status" value="1"/>
</dbReference>
<dbReference type="Pfam" id="PF08151">
    <property type="entry name" value="FerI"/>
    <property type="match status" value="1"/>
</dbReference>
<dbReference type="InterPro" id="IPR012561">
    <property type="entry name" value="Ferlin_B-domain"/>
</dbReference>
<dbReference type="CDD" id="cd04011">
    <property type="entry name" value="C2B_Ferlin"/>
    <property type="match status" value="1"/>
</dbReference>
<feature type="domain" description="C2" evidence="9">
    <location>
        <begin position="1"/>
        <end position="106"/>
    </location>
</feature>
<proteinExistence type="predicted"/>
<feature type="domain" description="C2" evidence="9">
    <location>
        <begin position="974"/>
        <end position="1099"/>
    </location>
</feature>
<reference evidence="10" key="5">
    <citation type="submission" date="2025-09" db="UniProtKB">
        <authorList>
            <consortium name="Ensembl"/>
        </authorList>
    </citation>
    <scope>IDENTIFICATION</scope>
</reference>
<reference evidence="10" key="4">
    <citation type="submission" date="2025-08" db="UniProtKB">
        <authorList>
            <consortium name="Ensembl"/>
        </authorList>
    </citation>
    <scope>IDENTIFICATION</scope>
</reference>
<feature type="transmembrane region" description="Helical" evidence="8">
    <location>
        <begin position="1455"/>
        <end position="1477"/>
    </location>
</feature>
<dbReference type="PANTHER" id="PTHR12546:SF36">
    <property type="entry name" value="FER-1-LIKE PROTEIN 4"/>
    <property type="match status" value="1"/>
</dbReference>
<dbReference type="Ensembl" id="ENSCMIT00000035406.1">
    <property type="protein sequence ID" value="ENSCMIP00000034884.1"/>
    <property type="gene ID" value="ENSCMIG00000014770.1"/>
</dbReference>
<feature type="domain" description="C2" evidence="9">
    <location>
        <begin position="563"/>
        <end position="694"/>
    </location>
</feature>
<keyword evidence="2 8" id="KW-0812">Transmembrane</keyword>
<dbReference type="Gene3D" id="2.60.40.150">
    <property type="entry name" value="C2 domain"/>
    <property type="match status" value="5"/>
</dbReference>
<feature type="domain" description="C2" evidence="9">
    <location>
        <begin position="1212"/>
        <end position="1364"/>
    </location>
</feature>
<dbReference type="Pfam" id="PF22901">
    <property type="entry name" value="dsrm_Ferlin"/>
    <property type="match status" value="1"/>
</dbReference>
<dbReference type="InterPro" id="IPR037720">
    <property type="entry name" value="C2B_Ferlin"/>
</dbReference>
<dbReference type="SMART" id="SM01201">
    <property type="entry name" value="FerB"/>
    <property type="match status" value="1"/>
</dbReference>